<dbReference type="InterPro" id="IPR057392">
    <property type="entry name" value="Zn-bd_phage_5"/>
</dbReference>
<dbReference type="GeneID" id="63209635"/>
<accession>A0A286MQL2</accession>
<dbReference type="KEGG" id="vg:63209635"/>
<evidence type="ECO:0000313" key="1">
    <source>
        <dbReference type="EMBL" id="ASW31537.1"/>
    </source>
</evidence>
<organism evidence="1 2">
    <name type="scientific">Mycobacterium phage GuuelaD</name>
    <dbReference type="NCBI Taxonomy" id="2015819"/>
    <lineage>
        <taxon>Viruses</taxon>
        <taxon>Duplodnaviria</taxon>
        <taxon>Heunggongvirae</taxon>
        <taxon>Uroviricota</taxon>
        <taxon>Caudoviricetes</taxon>
        <taxon>Vilmaviridae</taxon>
        <taxon>Lclasvirinae</taxon>
        <taxon>Faithunavirus</taxon>
        <taxon>Faithunavirus guuelaD</taxon>
    </lineage>
</organism>
<sequence>MQTVNCRDCHRPIVVKYPDAPEHLKWGHVTREDAQACTVQGWPMPDDPT</sequence>
<protein>
    <submittedName>
        <fullName evidence="1">Uncharacterized protein</fullName>
    </submittedName>
</protein>
<proteinExistence type="predicted"/>
<keyword evidence="2" id="KW-1185">Reference proteome</keyword>
<dbReference type="Pfam" id="PF24184">
    <property type="entry name" value="Phage_zn_bind_5"/>
    <property type="match status" value="1"/>
</dbReference>
<name>A0A286MQL2_9CAUD</name>
<dbReference type="Proteomes" id="UP000225984">
    <property type="component" value="Segment"/>
</dbReference>
<reference evidence="1 2" key="1">
    <citation type="submission" date="2017-06" db="EMBL/GenBank/DDBJ databases">
        <authorList>
            <person name="Apiz-Saab J."/>
            <person name="Gonzalez-Montes K.M."/>
            <person name="Diaz-Perez J."/>
            <person name="Fuentes-Cruz G.A."/>
            <person name="Fuster-Rivera J.M."/>
            <person name="Gonzalez-Espada L.V."/>
            <person name="Gonzalez-Perez P.D."/>
            <person name="Hernandez-Morales C.S."/>
            <person name="Hernandez-Rivera R."/>
            <person name="Herrera-DelValle R.J."/>
            <person name="Jaramillo-Criado J.A."/>
            <person name="Lama-Diaz J.M."/>
            <person name="Llavona-Feo P.M."/>
            <person name="Medina-Barreto M.A."/>
            <person name="Melendez-Ortiz M.Y."/>
            <person name="Melendez-Rivera C.M."/>
            <person name="Mercado-Andino A.K."/>
            <person name="Mercado-Delgado A.J."/>
            <person name="Ortiz-DeArmas J.I."/>
            <person name="Ortiz-Ortiz C.P."/>
            <person name="Quesada-Gordillo A.M."/>
            <person name="Fernandez-Martinez M."/>
            <person name="Vazquez E."/>
            <person name="Rubin M.R."/>
            <person name="Stoner T.H."/>
            <person name="Garlena R.A."/>
            <person name="Russell D.A."/>
            <person name="Pope W.H."/>
            <person name="Jacobs-Sera D."/>
            <person name="Hatfull G.F."/>
        </authorList>
    </citation>
    <scope>NUCLEOTIDE SEQUENCE [LARGE SCALE GENOMIC DNA]</scope>
</reference>
<dbReference type="EMBL" id="MF324910">
    <property type="protein sequence ID" value="ASW31537.1"/>
    <property type="molecule type" value="Genomic_DNA"/>
</dbReference>
<gene>
    <name evidence="1" type="primary">106</name>
    <name evidence="1" type="ORF">SEA_GUUELAD_106</name>
</gene>
<evidence type="ECO:0000313" key="2">
    <source>
        <dbReference type="Proteomes" id="UP000225984"/>
    </source>
</evidence>
<dbReference type="RefSeq" id="YP_010013072.1">
    <property type="nucleotide sequence ID" value="NC_053508.1"/>
</dbReference>